<evidence type="ECO:0000313" key="9">
    <source>
        <dbReference type="Proteomes" id="UP000194664"/>
    </source>
</evidence>
<dbReference type="GO" id="GO:1901678">
    <property type="term" value="P:iron coordination entity transport"/>
    <property type="evidence" value="ECO:0007669"/>
    <property type="project" value="UniProtKB-ARBA"/>
</dbReference>
<sequence>MKTFLLSFVVAVFGLSAAAQDTRTYVDGAGHSVEIPVQAQRIVALRGEQFVAPLTELGAPIVGSSANLIEGVNNGEPVIRGAYDLFHTTFADSGITFVGSHNQPDVETIATLDADLILLPDFNAELYDQLSAVAPTVVINIWSDTARDRYRNIADAVGRLDEFEQLQSVYDFRLNEARALTEQMIGDPSEVSVVIAEVTGDRFRVYKNYGAMSSVLQELGFNTPEIIKTIDGDRLDLSPEQVQLIDADFMVTSYAEHFRAPPANIRANWDALIPGWDQVLHAPRNNQHILIAREPMRALSFRSMEEMLAIYLSNIVTRSFVPLED</sequence>
<keyword evidence="5 6" id="KW-0732">Signal</keyword>
<dbReference type="GO" id="GO:0030288">
    <property type="term" value="C:outer membrane-bounded periplasmic space"/>
    <property type="evidence" value="ECO:0007669"/>
    <property type="project" value="TreeGrafter"/>
</dbReference>
<keyword evidence="9" id="KW-1185">Reference proteome</keyword>
<gene>
    <name evidence="8" type="ORF">BVC71_04370</name>
</gene>
<dbReference type="PANTHER" id="PTHR30532:SF1">
    <property type="entry name" value="IRON(3+)-HYDROXAMATE-BINDING PROTEIN FHUD"/>
    <property type="match status" value="1"/>
</dbReference>
<comment type="subcellular location">
    <subcellularLocation>
        <location evidence="1">Cell envelope</location>
    </subcellularLocation>
</comment>
<evidence type="ECO:0000256" key="4">
    <source>
        <dbReference type="ARBA" id="ARBA00022496"/>
    </source>
</evidence>
<dbReference type="Proteomes" id="UP000194664">
    <property type="component" value="Unassembled WGS sequence"/>
</dbReference>
<dbReference type="RefSeq" id="WP_086450375.1">
    <property type="nucleotide sequence ID" value="NZ_MSPP01000001.1"/>
</dbReference>
<organism evidence="8 9">
    <name type="scientific">Marivivens niveibacter</name>
    <dbReference type="NCBI Taxonomy" id="1930667"/>
    <lineage>
        <taxon>Bacteria</taxon>
        <taxon>Pseudomonadati</taxon>
        <taxon>Pseudomonadota</taxon>
        <taxon>Alphaproteobacteria</taxon>
        <taxon>Rhodobacterales</taxon>
        <taxon>Paracoccaceae</taxon>
        <taxon>Marivivens group</taxon>
        <taxon>Marivivens</taxon>
    </lineage>
</organism>
<dbReference type="InterPro" id="IPR051313">
    <property type="entry name" value="Bact_iron-sidero_bind"/>
</dbReference>
<keyword evidence="3" id="KW-0813">Transport</keyword>
<dbReference type="PROSITE" id="PS50983">
    <property type="entry name" value="FE_B12_PBP"/>
    <property type="match status" value="1"/>
</dbReference>
<evidence type="ECO:0000256" key="2">
    <source>
        <dbReference type="ARBA" id="ARBA00008814"/>
    </source>
</evidence>
<dbReference type="EMBL" id="MSPP01000001">
    <property type="protein sequence ID" value="OUD10728.1"/>
    <property type="molecule type" value="Genomic_DNA"/>
</dbReference>
<dbReference type="SUPFAM" id="SSF53807">
    <property type="entry name" value="Helical backbone' metal receptor"/>
    <property type="match status" value="1"/>
</dbReference>
<feature type="signal peptide" evidence="6">
    <location>
        <begin position="1"/>
        <end position="19"/>
    </location>
</feature>
<comment type="similarity">
    <text evidence="2">Belongs to the bacterial solute-binding protein 8 family.</text>
</comment>
<evidence type="ECO:0000256" key="1">
    <source>
        <dbReference type="ARBA" id="ARBA00004196"/>
    </source>
</evidence>
<protein>
    <recommendedName>
        <fullName evidence="7">Fe/B12 periplasmic-binding domain-containing protein</fullName>
    </recommendedName>
</protein>
<comment type="caution">
    <text evidence="8">The sequence shown here is derived from an EMBL/GenBank/DDBJ whole genome shotgun (WGS) entry which is preliminary data.</text>
</comment>
<name>A0A251X2W9_9RHOB</name>
<evidence type="ECO:0000256" key="5">
    <source>
        <dbReference type="ARBA" id="ARBA00022729"/>
    </source>
</evidence>
<dbReference type="InterPro" id="IPR002491">
    <property type="entry name" value="ABC_transptr_periplasmic_BD"/>
</dbReference>
<keyword evidence="4" id="KW-0408">Iron</keyword>
<dbReference type="OrthoDB" id="63946at2"/>
<dbReference type="Gene3D" id="3.40.50.1980">
    <property type="entry name" value="Nitrogenase molybdenum iron protein domain"/>
    <property type="match status" value="2"/>
</dbReference>
<evidence type="ECO:0000256" key="3">
    <source>
        <dbReference type="ARBA" id="ARBA00022448"/>
    </source>
</evidence>
<evidence type="ECO:0000313" key="8">
    <source>
        <dbReference type="EMBL" id="OUD10728.1"/>
    </source>
</evidence>
<keyword evidence="4" id="KW-0410">Iron transport</keyword>
<reference evidence="8 9" key="1">
    <citation type="submission" date="2016-12" db="EMBL/GenBank/DDBJ databases">
        <title>The draft genome sequence of HSLHS2.</title>
        <authorList>
            <person name="Hu D."/>
            <person name="Wang L."/>
            <person name="Shao Z."/>
        </authorList>
    </citation>
    <scope>NUCLEOTIDE SEQUENCE [LARGE SCALE GENOMIC DNA]</scope>
    <source>
        <strain evidence="8">MCCC 1A06712</strain>
    </source>
</reference>
<feature type="domain" description="Fe/B12 periplasmic-binding" evidence="7">
    <location>
        <begin position="42"/>
        <end position="320"/>
    </location>
</feature>
<evidence type="ECO:0000256" key="6">
    <source>
        <dbReference type="SAM" id="SignalP"/>
    </source>
</evidence>
<dbReference type="PANTHER" id="PTHR30532">
    <property type="entry name" value="IRON III DICITRATE-BINDING PERIPLASMIC PROTEIN"/>
    <property type="match status" value="1"/>
</dbReference>
<accession>A0A251X2W9</accession>
<proteinExistence type="inferred from homology"/>
<keyword evidence="4" id="KW-0406">Ion transport</keyword>
<evidence type="ECO:0000259" key="7">
    <source>
        <dbReference type="PROSITE" id="PS50983"/>
    </source>
</evidence>
<dbReference type="AlphaFoldDB" id="A0A251X2W9"/>
<dbReference type="Pfam" id="PF01497">
    <property type="entry name" value="Peripla_BP_2"/>
    <property type="match status" value="1"/>
</dbReference>
<feature type="chain" id="PRO_5013259240" description="Fe/B12 periplasmic-binding domain-containing protein" evidence="6">
    <location>
        <begin position="20"/>
        <end position="325"/>
    </location>
</feature>